<name>A0ABW5BBV4_9BACT</name>
<dbReference type="Proteomes" id="UP001597414">
    <property type="component" value="Unassembled WGS sequence"/>
</dbReference>
<protein>
    <submittedName>
        <fullName evidence="1">Uncharacterized protein</fullName>
    </submittedName>
</protein>
<accession>A0ABW5BBV4</accession>
<evidence type="ECO:0000313" key="1">
    <source>
        <dbReference type="EMBL" id="MFD2203160.1"/>
    </source>
</evidence>
<gene>
    <name evidence="1" type="ORF">ACFSKV_16405</name>
</gene>
<reference evidence="2" key="1">
    <citation type="journal article" date="2019" name="Int. J. Syst. Evol. Microbiol.">
        <title>The Global Catalogue of Microorganisms (GCM) 10K type strain sequencing project: providing services to taxonomists for standard genome sequencing and annotation.</title>
        <authorList>
            <consortium name="The Broad Institute Genomics Platform"/>
            <consortium name="The Broad Institute Genome Sequencing Center for Infectious Disease"/>
            <person name="Wu L."/>
            <person name="Ma J."/>
        </authorList>
    </citation>
    <scope>NUCLEOTIDE SEQUENCE [LARGE SCALE GENOMIC DNA]</scope>
    <source>
        <strain evidence="2">KCTC 19812</strain>
    </source>
</reference>
<dbReference type="RefSeq" id="WP_380805151.1">
    <property type="nucleotide sequence ID" value="NZ_JBHUIV010000025.1"/>
</dbReference>
<dbReference type="EMBL" id="JBHUIV010000025">
    <property type="protein sequence ID" value="MFD2203160.1"/>
    <property type="molecule type" value="Genomic_DNA"/>
</dbReference>
<proteinExistence type="predicted"/>
<comment type="caution">
    <text evidence="1">The sequence shown here is derived from an EMBL/GenBank/DDBJ whole genome shotgun (WGS) entry which is preliminary data.</text>
</comment>
<sequence>MMRARPQSPHSGGQAGALNGIGEWIESPAILNEGRNFGIRRGDFGKVGALRIGELGTIGEKDLLNHKLH</sequence>
<keyword evidence="2" id="KW-1185">Reference proteome</keyword>
<organism evidence="1 2">
    <name type="scientific">Shivajiella indica</name>
    <dbReference type="NCBI Taxonomy" id="872115"/>
    <lineage>
        <taxon>Bacteria</taxon>
        <taxon>Pseudomonadati</taxon>
        <taxon>Bacteroidota</taxon>
        <taxon>Cytophagia</taxon>
        <taxon>Cytophagales</taxon>
        <taxon>Cyclobacteriaceae</taxon>
        <taxon>Shivajiella</taxon>
    </lineage>
</organism>
<evidence type="ECO:0000313" key="2">
    <source>
        <dbReference type="Proteomes" id="UP001597414"/>
    </source>
</evidence>